<dbReference type="SMART" id="SM00530">
    <property type="entry name" value="HTH_XRE"/>
    <property type="match status" value="1"/>
</dbReference>
<keyword evidence="4" id="KW-1185">Reference proteome</keyword>
<feature type="compositionally biased region" description="Pro residues" evidence="1">
    <location>
        <begin position="176"/>
        <end position="185"/>
    </location>
</feature>
<name>A0A6M4GXX5_9PROT</name>
<dbReference type="AlphaFoldDB" id="A0A6M4GXX5"/>
<organism evidence="3 4">
    <name type="scientific">Usitatibacter rugosus</name>
    <dbReference type="NCBI Taxonomy" id="2732067"/>
    <lineage>
        <taxon>Bacteria</taxon>
        <taxon>Pseudomonadati</taxon>
        <taxon>Pseudomonadota</taxon>
        <taxon>Betaproteobacteria</taxon>
        <taxon>Nitrosomonadales</taxon>
        <taxon>Usitatibacteraceae</taxon>
        <taxon>Usitatibacter</taxon>
    </lineage>
</organism>
<dbReference type="RefSeq" id="WP_171093335.1">
    <property type="nucleotide sequence ID" value="NZ_CP053069.1"/>
</dbReference>
<dbReference type="InterPro" id="IPR001387">
    <property type="entry name" value="Cro/C1-type_HTH"/>
</dbReference>
<feature type="domain" description="HTH cro/C1-type" evidence="2">
    <location>
        <begin position="11"/>
        <end position="45"/>
    </location>
</feature>
<dbReference type="Gene3D" id="1.10.260.40">
    <property type="entry name" value="lambda repressor-like DNA-binding domains"/>
    <property type="match status" value="1"/>
</dbReference>
<feature type="compositionally biased region" description="Low complexity" evidence="1">
    <location>
        <begin position="208"/>
        <end position="231"/>
    </location>
</feature>
<protein>
    <submittedName>
        <fullName evidence="3">Cytoskeleton protein RodZ</fullName>
    </submittedName>
</protein>
<accession>A0A6M4GXX5</accession>
<evidence type="ECO:0000259" key="2">
    <source>
        <dbReference type="PROSITE" id="PS50943"/>
    </source>
</evidence>
<dbReference type="GO" id="GO:0003677">
    <property type="term" value="F:DNA binding"/>
    <property type="evidence" value="ECO:0007669"/>
    <property type="project" value="InterPro"/>
</dbReference>
<proteinExistence type="predicted"/>
<dbReference type="PROSITE" id="PS50943">
    <property type="entry name" value="HTH_CROC1"/>
    <property type="match status" value="1"/>
</dbReference>
<sequence>MSTLPIAGAALAAERERQNLSRSDVAQRLHMSVSQVEALETGDYSRLPRGTFLRGFVRNYAKVIGLDPNPILEALHNESPEHSRPGIVVASQNIRFDPLADRLANPYVKAAGIATVVVSVCFATMYWWLFVRTSPPPSAARKPAMVVEAPKAVEPLPAPVEAPRYVEPAKPEPVKAEPPPAPAPAKPAKSEPPKAEAAKAESAKAETAKAAPPKTETAFASPASSVNSASSLPNTVDAGSVVAAGGSVIRLKFRGTAWVEIKDGRGKVLLSRNQQGGSEAEVIGKGPFSVVVGNAPEVSMFLNDRPFDLEPHTKVAVARFTIN</sequence>
<evidence type="ECO:0000256" key="1">
    <source>
        <dbReference type="SAM" id="MobiDB-lite"/>
    </source>
</evidence>
<dbReference type="InterPro" id="IPR010982">
    <property type="entry name" value="Lambda_DNA-bd_dom_sf"/>
</dbReference>
<evidence type="ECO:0000313" key="4">
    <source>
        <dbReference type="Proteomes" id="UP000501534"/>
    </source>
</evidence>
<gene>
    <name evidence="3" type="primary">rodZ</name>
    <name evidence="3" type="ORF">DSM104443_02831</name>
</gene>
<dbReference type="Pfam" id="PF13413">
    <property type="entry name" value="HTH_25"/>
    <property type="match status" value="1"/>
</dbReference>
<dbReference type="InterPro" id="IPR050400">
    <property type="entry name" value="Bact_Cytoskel_RodZ"/>
</dbReference>
<dbReference type="EMBL" id="CP053069">
    <property type="protein sequence ID" value="QJR11748.1"/>
    <property type="molecule type" value="Genomic_DNA"/>
</dbReference>
<dbReference type="Pfam" id="PF13464">
    <property type="entry name" value="RodZ_C"/>
    <property type="match status" value="1"/>
</dbReference>
<dbReference type="KEGG" id="uru:DSM104443_02831"/>
<dbReference type="InterPro" id="IPR025194">
    <property type="entry name" value="RodZ-like_C"/>
</dbReference>
<dbReference type="PANTHER" id="PTHR34475:SF1">
    <property type="entry name" value="CYTOSKELETON PROTEIN RODZ"/>
    <property type="match status" value="1"/>
</dbReference>
<feature type="region of interest" description="Disordered" evidence="1">
    <location>
        <begin position="170"/>
        <end position="233"/>
    </location>
</feature>
<dbReference type="CDD" id="cd00093">
    <property type="entry name" value="HTH_XRE"/>
    <property type="match status" value="1"/>
</dbReference>
<dbReference type="Proteomes" id="UP000501534">
    <property type="component" value="Chromosome"/>
</dbReference>
<feature type="compositionally biased region" description="Basic and acidic residues" evidence="1">
    <location>
        <begin position="188"/>
        <end position="207"/>
    </location>
</feature>
<dbReference type="SUPFAM" id="SSF47413">
    <property type="entry name" value="lambda repressor-like DNA-binding domains"/>
    <property type="match status" value="1"/>
</dbReference>
<reference evidence="3 4" key="1">
    <citation type="submission" date="2020-04" db="EMBL/GenBank/DDBJ databases">
        <title>Usitatibacter rugosus gen. nov., sp. nov. and Usitatibacter palustris sp. nov., novel members of Usitatibacteraceae fam. nov. within the order Nitrosomonadales isolated from soil.</title>
        <authorList>
            <person name="Huber K.J."/>
            <person name="Neumann-Schaal M."/>
            <person name="Geppert A."/>
            <person name="Luckner M."/>
            <person name="Wanner G."/>
            <person name="Overmann J."/>
        </authorList>
    </citation>
    <scope>NUCLEOTIDE SEQUENCE [LARGE SCALE GENOMIC DNA]</scope>
    <source>
        <strain evidence="3 4">0125_3</strain>
    </source>
</reference>
<evidence type="ECO:0000313" key="3">
    <source>
        <dbReference type="EMBL" id="QJR11748.1"/>
    </source>
</evidence>
<dbReference type="PANTHER" id="PTHR34475">
    <property type="match status" value="1"/>
</dbReference>